<reference evidence="1" key="1">
    <citation type="journal article" date="2014" name="Front. Microbiol.">
        <title>High frequency of phylogenetically diverse reductive dehalogenase-homologous genes in deep subseafloor sedimentary metagenomes.</title>
        <authorList>
            <person name="Kawai M."/>
            <person name="Futagami T."/>
            <person name="Toyoda A."/>
            <person name="Takaki Y."/>
            <person name="Nishi S."/>
            <person name="Hori S."/>
            <person name="Arai W."/>
            <person name="Tsubouchi T."/>
            <person name="Morono Y."/>
            <person name="Uchiyama I."/>
            <person name="Ito T."/>
            <person name="Fujiyama A."/>
            <person name="Inagaki F."/>
            <person name="Takami H."/>
        </authorList>
    </citation>
    <scope>NUCLEOTIDE SEQUENCE</scope>
    <source>
        <strain evidence="1">Expedition CK06-06</strain>
    </source>
</reference>
<comment type="caution">
    <text evidence="1">The sequence shown here is derived from an EMBL/GenBank/DDBJ whole genome shotgun (WGS) entry which is preliminary data.</text>
</comment>
<sequence>LKEITEDNLSIRRSCIDSLKGKVTLSPSVRNSAESSAALTLWYEIEPELSELDEYGGGEYSMIDDVGNGLYQLVEILTEVTLVEEDRGELLDEVFSYIKSANLPVDLYAFVISILNIISLNVLPF</sequence>
<protein>
    <submittedName>
        <fullName evidence="1">Uncharacterized protein</fullName>
    </submittedName>
</protein>
<organism evidence="1">
    <name type="scientific">marine sediment metagenome</name>
    <dbReference type="NCBI Taxonomy" id="412755"/>
    <lineage>
        <taxon>unclassified sequences</taxon>
        <taxon>metagenomes</taxon>
        <taxon>ecological metagenomes</taxon>
    </lineage>
</organism>
<proteinExistence type="predicted"/>
<name>X1KEB6_9ZZZZ</name>
<dbReference type="AlphaFoldDB" id="X1KEB6"/>
<feature type="non-terminal residue" evidence="1">
    <location>
        <position position="1"/>
    </location>
</feature>
<dbReference type="EMBL" id="BARV01011201">
    <property type="protein sequence ID" value="GAI04983.1"/>
    <property type="molecule type" value="Genomic_DNA"/>
</dbReference>
<evidence type="ECO:0000313" key="1">
    <source>
        <dbReference type="EMBL" id="GAI04983.1"/>
    </source>
</evidence>
<gene>
    <name evidence="1" type="ORF">S06H3_21347</name>
</gene>
<accession>X1KEB6</accession>